<dbReference type="Proteomes" id="UP000593578">
    <property type="component" value="Unassembled WGS sequence"/>
</dbReference>
<name>A0A7J8P9B8_GOSRA</name>
<gene>
    <name evidence="9" type="ORF">Gorai_016619</name>
</gene>
<feature type="domain" description="PUM-HD" evidence="8">
    <location>
        <begin position="660"/>
        <end position="1041"/>
    </location>
</feature>
<evidence type="ECO:0000256" key="2">
    <source>
        <dbReference type="ARBA" id="ARBA00022490"/>
    </source>
</evidence>
<proteinExistence type="predicted"/>
<evidence type="ECO:0000256" key="1">
    <source>
        <dbReference type="ARBA" id="ARBA00004496"/>
    </source>
</evidence>
<dbReference type="GO" id="GO:0003729">
    <property type="term" value="F:mRNA binding"/>
    <property type="evidence" value="ECO:0007669"/>
    <property type="project" value="TreeGrafter"/>
</dbReference>
<evidence type="ECO:0000256" key="6">
    <source>
        <dbReference type="PROSITE-ProRule" id="PRU00317"/>
    </source>
</evidence>
<dbReference type="InterPro" id="IPR011989">
    <property type="entry name" value="ARM-like"/>
</dbReference>
<dbReference type="Gene3D" id="1.25.10.10">
    <property type="entry name" value="Leucine-rich Repeat Variant"/>
    <property type="match status" value="2"/>
</dbReference>
<organism evidence="9 10">
    <name type="scientific">Gossypium raimondii</name>
    <name type="common">Peruvian cotton</name>
    <name type="synonym">Gossypium klotzschianum subsp. raimondii</name>
    <dbReference type="NCBI Taxonomy" id="29730"/>
    <lineage>
        <taxon>Eukaryota</taxon>
        <taxon>Viridiplantae</taxon>
        <taxon>Streptophyta</taxon>
        <taxon>Embryophyta</taxon>
        <taxon>Tracheophyta</taxon>
        <taxon>Spermatophyta</taxon>
        <taxon>Magnoliopsida</taxon>
        <taxon>eudicotyledons</taxon>
        <taxon>Gunneridae</taxon>
        <taxon>Pentapetalae</taxon>
        <taxon>rosids</taxon>
        <taxon>malvids</taxon>
        <taxon>Malvales</taxon>
        <taxon>Malvaceae</taxon>
        <taxon>Malvoideae</taxon>
        <taxon>Gossypium</taxon>
    </lineage>
</organism>
<comment type="subcellular location">
    <subcellularLocation>
        <location evidence="1">Cytoplasm</location>
    </subcellularLocation>
</comment>
<feature type="compositionally biased region" description="Polar residues" evidence="7">
    <location>
        <begin position="295"/>
        <end position="317"/>
    </location>
</feature>
<comment type="caution">
    <text evidence="9">The sequence shown here is derived from an EMBL/GenBank/DDBJ whole genome shotgun (WGS) entry which is preliminary data.</text>
</comment>
<dbReference type="PROSITE" id="PS50302">
    <property type="entry name" value="PUM"/>
    <property type="match status" value="6"/>
</dbReference>
<dbReference type="InterPro" id="IPR033712">
    <property type="entry name" value="Pumilio_RNA-bd"/>
</dbReference>
<feature type="repeat" description="Pumilio" evidence="6">
    <location>
        <begin position="938"/>
        <end position="973"/>
    </location>
</feature>
<feature type="repeat" description="Pumilio" evidence="6">
    <location>
        <begin position="789"/>
        <end position="824"/>
    </location>
</feature>
<dbReference type="Pfam" id="PF07990">
    <property type="entry name" value="NABP"/>
    <property type="match status" value="1"/>
</dbReference>
<feature type="compositionally biased region" description="Polar residues" evidence="7">
    <location>
        <begin position="332"/>
        <end position="343"/>
    </location>
</feature>
<feature type="repeat" description="Pumilio" evidence="6">
    <location>
        <begin position="974"/>
        <end position="1015"/>
    </location>
</feature>
<evidence type="ECO:0000313" key="9">
    <source>
        <dbReference type="EMBL" id="MBA0585857.1"/>
    </source>
</evidence>
<dbReference type="InterPro" id="IPR033133">
    <property type="entry name" value="PUM-HD"/>
</dbReference>
<dbReference type="GO" id="GO:0006417">
    <property type="term" value="P:regulation of translation"/>
    <property type="evidence" value="ECO:0007669"/>
    <property type="project" value="UniProtKB-KW"/>
</dbReference>
<evidence type="ECO:0000256" key="4">
    <source>
        <dbReference type="ARBA" id="ARBA00022845"/>
    </source>
</evidence>
<dbReference type="CDD" id="cd07920">
    <property type="entry name" value="Pumilio"/>
    <property type="match status" value="1"/>
</dbReference>
<reference evidence="9 10" key="1">
    <citation type="journal article" date="2019" name="Genome Biol. Evol.">
        <title>Insights into the evolution of the New World diploid cottons (Gossypium, subgenus Houzingenia) based on genome sequencing.</title>
        <authorList>
            <person name="Grover C.E."/>
            <person name="Arick M.A. 2nd"/>
            <person name="Thrash A."/>
            <person name="Conover J.L."/>
            <person name="Sanders W.S."/>
            <person name="Peterson D.G."/>
            <person name="Frelichowski J.E."/>
            <person name="Scheffler J.A."/>
            <person name="Scheffler B.E."/>
            <person name="Wendel J.F."/>
        </authorList>
    </citation>
    <scope>NUCLEOTIDE SEQUENCE [LARGE SCALE GENOMIC DNA]</scope>
    <source>
        <strain evidence="9">8</strain>
        <tissue evidence="9">Leaf</tissue>
    </source>
</reference>
<dbReference type="InterPro" id="IPR001313">
    <property type="entry name" value="Pumilio_RNA-bd_rpt"/>
</dbReference>
<keyword evidence="3" id="KW-0677">Repeat</keyword>
<dbReference type="PROSITE" id="PS50303">
    <property type="entry name" value="PUM_HD"/>
    <property type="match status" value="1"/>
</dbReference>
<dbReference type="AlphaFoldDB" id="A0A7J8P9B8"/>
<keyword evidence="4" id="KW-0810">Translation regulation</keyword>
<keyword evidence="5" id="KW-0694">RNA-binding</keyword>
<dbReference type="SUPFAM" id="SSF48371">
    <property type="entry name" value="ARM repeat"/>
    <property type="match status" value="2"/>
</dbReference>
<sequence>MATESPMRMIESNGATKWRSSKDALVFDSQLNDMEVEELTMLLKGQKIRGDQTDTVPNRSGSAPPSMEGSFTALGNLLAQKNTSLTSSLASLSSVIDKCESEEQLRSHPAYFAYYCSNINLNPRLPPPLISHENRRLARHIGGFGSNWRATSVDDSGNGSLPFYRTSLTTHKEEVEDDRSSPIQALDKWAEDSNEPLLEQDLASFPGRHKSLVDLIQEDFPRTPSPVYSQSRSSGITTADDPIDHDVNAISSNFSSINSSSKVPESIVGSSDACMDRNALDAHAISLIPHKDSSETSIQSSQCPEQVVRLSTSSKNDTNVKDAKSDADSPGDVSQSVILSTVESRMRKKQEAQQSHGRNMPQEYYSSIQPASPHQAQGLPAQASSQGLSHLYSHSRFSSVASQPLLHSSGLTLPMYATAAPYMTSANPLYANFQPSGLYASQYNIGGYPMNPAFLPPFMGGYPSHAAISLPFDSTASGSSFNNRTYGASTGENTPHTSDLQHLGHFYGQHGLVLPPSLVDPLHMQYLPNSFSSTYGASVQHGHLSSTGASGGQIDSFVQKESSGAAYIGDPKVQPPINGRLSIPNPGKVGSIGGGFYGGHHSMGVIAQYPTSPVASPLMPSSPVGGMTPLGRRNETRFPPKAGPHSAWQGQRVSSFEDSKRHSFLEELKSSNARKFELSDIFGRIVEFRHVDQHGSRFIQQKLEHCCIEDKESVYKEVLPHASRLMTDVFGNYVIQKFFEHGSCEQRNELADQLVGNMLNFSLQMYGCRVIQKALEVIDLDKKTRLVQELDGHVMKCVRDQNGNHVIQKCIECIPTDRIGFIISAFRGQVATLSTHPYGCRVIQRVLEHCSNKLQSKCIIDEILDAAYDLSQDQYGNYVTQFPFSVADILVVYAVEIGGSANLSLFDNIDYRENQIKASLLHVLERGKPHERSHIISKLTGKIVQMSQHKYASNVVEKCLEYGDGAEREHLVEEIIGQSDENDSLLTMMKDQFANYVVQKVLEVSNDRQRELLLDRVRVHLNALKKYTYGKHIAARFEQLLGEGALIFYSLT</sequence>
<dbReference type="PANTHER" id="PTHR12537">
    <property type="entry name" value="RNA BINDING PROTEIN PUMILIO-RELATED"/>
    <property type="match status" value="1"/>
</dbReference>
<evidence type="ECO:0000313" key="10">
    <source>
        <dbReference type="Proteomes" id="UP000593578"/>
    </source>
</evidence>
<accession>A0A7J8P9B8</accession>
<feature type="region of interest" description="Disordered" evidence="7">
    <location>
        <begin position="221"/>
        <end position="243"/>
    </location>
</feature>
<feature type="repeat" description="Pumilio" evidence="6">
    <location>
        <begin position="753"/>
        <end position="788"/>
    </location>
</feature>
<feature type="compositionally biased region" description="Polar residues" evidence="7">
    <location>
        <begin position="226"/>
        <end position="237"/>
    </location>
</feature>
<feature type="repeat" description="Pumilio" evidence="6">
    <location>
        <begin position="825"/>
        <end position="861"/>
    </location>
</feature>
<evidence type="ECO:0000256" key="3">
    <source>
        <dbReference type="ARBA" id="ARBA00022737"/>
    </source>
</evidence>
<dbReference type="PANTHER" id="PTHR12537:SF121">
    <property type="entry name" value="PUMILIO HOMOLOG 5"/>
    <property type="match status" value="1"/>
</dbReference>
<dbReference type="InterPro" id="IPR012940">
    <property type="entry name" value="NABP"/>
</dbReference>
<dbReference type="EMBL" id="JABEZZ010000005">
    <property type="protein sequence ID" value="MBA0585857.1"/>
    <property type="molecule type" value="Genomic_DNA"/>
</dbReference>
<dbReference type="Pfam" id="PF00806">
    <property type="entry name" value="PUF"/>
    <property type="match status" value="8"/>
</dbReference>
<evidence type="ECO:0000259" key="8">
    <source>
        <dbReference type="PROSITE" id="PS50303"/>
    </source>
</evidence>
<evidence type="ECO:0000256" key="7">
    <source>
        <dbReference type="SAM" id="MobiDB-lite"/>
    </source>
</evidence>
<dbReference type="SMART" id="SM00025">
    <property type="entry name" value="Pumilio"/>
    <property type="match status" value="8"/>
</dbReference>
<feature type="compositionally biased region" description="Basic and acidic residues" evidence="7">
    <location>
        <begin position="318"/>
        <end position="327"/>
    </location>
</feature>
<keyword evidence="2" id="KW-0963">Cytoplasm</keyword>
<feature type="region of interest" description="Disordered" evidence="7">
    <location>
        <begin position="292"/>
        <end position="365"/>
    </location>
</feature>
<feature type="repeat" description="Pumilio" evidence="6">
    <location>
        <begin position="717"/>
        <end position="752"/>
    </location>
</feature>
<dbReference type="GO" id="GO:0005737">
    <property type="term" value="C:cytoplasm"/>
    <property type="evidence" value="ECO:0007669"/>
    <property type="project" value="UniProtKB-SubCell"/>
</dbReference>
<protein>
    <recommendedName>
        <fullName evidence="8">PUM-HD domain-containing protein</fullName>
    </recommendedName>
</protein>
<evidence type="ECO:0000256" key="5">
    <source>
        <dbReference type="ARBA" id="ARBA00022884"/>
    </source>
</evidence>
<dbReference type="InterPro" id="IPR016024">
    <property type="entry name" value="ARM-type_fold"/>
</dbReference>